<dbReference type="EMBL" id="JAFIQS020000002">
    <property type="protein sequence ID" value="KAH9484660.1"/>
    <property type="molecule type" value="Genomic_DNA"/>
</dbReference>
<name>A0ACB8H9H7_PSICU</name>
<sequence>MQYSQTSRREGGPAIEYSPDSDAAVDQTEKWYKELEGYVNFDDESEYLKVYLSEDATQQKERVHQEPRLPGNSWFASGTLSGDENTSSTPAGPHPFPLLRRPFRYVPAYENVLANTQTPNVGWRGTLHGYLTHLPQFRRIERDGKTGDYWVLDVTKIHGHSLRACVPSSFTVRTSSTCLHDKIPGAPSVFEAEDGSTAFQQGVRTCAQSGPPPSPSNCKEGDQFEESGRNVDRSKIDGLVLSNNITTTACPPRWHTLQYIKGTEKNEGVYIRE</sequence>
<reference evidence="1" key="1">
    <citation type="submission" date="2021-10" db="EMBL/GenBank/DDBJ databases">
        <title>Psilocybe cubensis genome.</title>
        <authorList>
            <person name="Mckernan K.J."/>
            <person name="Crawford S."/>
            <person name="Trippe A."/>
            <person name="Kane L.T."/>
            <person name="Mclaughlin S."/>
        </authorList>
    </citation>
    <scope>NUCLEOTIDE SEQUENCE</scope>
    <source>
        <strain evidence="1">MGC-MH-2018</strain>
    </source>
</reference>
<organism evidence="1 2">
    <name type="scientific">Psilocybe cubensis</name>
    <name type="common">Psychedelic mushroom</name>
    <name type="synonym">Stropharia cubensis</name>
    <dbReference type="NCBI Taxonomy" id="181762"/>
    <lineage>
        <taxon>Eukaryota</taxon>
        <taxon>Fungi</taxon>
        <taxon>Dikarya</taxon>
        <taxon>Basidiomycota</taxon>
        <taxon>Agaricomycotina</taxon>
        <taxon>Agaricomycetes</taxon>
        <taxon>Agaricomycetidae</taxon>
        <taxon>Agaricales</taxon>
        <taxon>Agaricineae</taxon>
        <taxon>Strophariaceae</taxon>
        <taxon>Psilocybe</taxon>
    </lineage>
</organism>
<dbReference type="Proteomes" id="UP000664032">
    <property type="component" value="Unassembled WGS sequence"/>
</dbReference>
<evidence type="ECO:0000313" key="2">
    <source>
        <dbReference type="Proteomes" id="UP000664032"/>
    </source>
</evidence>
<accession>A0ACB8H9H7</accession>
<evidence type="ECO:0000313" key="1">
    <source>
        <dbReference type="EMBL" id="KAH9484660.1"/>
    </source>
</evidence>
<keyword evidence="2" id="KW-1185">Reference proteome</keyword>
<proteinExistence type="predicted"/>
<comment type="caution">
    <text evidence="1">The sequence shown here is derived from an EMBL/GenBank/DDBJ whole genome shotgun (WGS) entry which is preliminary data.</text>
</comment>
<gene>
    <name evidence="1" type="ORF">JR316_0001559</name>
</gene>
<protein>
    <submittedName>
        <fullName evidence="1">Uncharacterized protein</fullName>
    </submittedName>
</protein>